<organism evidence="3 4">
    <name type="scientific">Eimeria brunetti</name>
    <dbReference type="NCBI Taxonomy" id="51314"/>
    <lineage>
        <taxon>Eukaryota</taxon>
        <taxon>Sar</taxon>
        <taxon>Alveolata</taxon>
        <taxon>Apicomplexa</taxon>
        <taxon>Conoidasida</taxon>
        <taxon>Coccidia</taxon>
        <taxon>Eucoccidiorida</taxon>
        <taxon>Eimeriorina</taxon>
        <taxon>Eimeriidae</taxon>
        <taxon>Eimeria</taxon>
    </lineage>
</organism>
<proteinExistence type="predicted"/>
<feature type="transmembrane region" description="Helical" evidence="2">
    <location>
        <begin position="67"/>
        <end position="88"/>
    </location>
</feature>
<feature type="compositionally biased region" description="Low complexity" evidence="1">
    <location>
        <begin position="383"/>
        <end position="398"/>
    </location>
</feature>
<feature type="region of interest" description="Disordered" evidence="1">
    <location>
        <begin position="678"/>
        <end position="724"/>
    </location>
</feature>
<feature type="compositionally biased region" description="Gly residues" evidence="1">
    <location>
        <begin position="711"/>
        <end position="724"/>
    </location>
</feature>
<protein>
    <submittedName>
        <fullName evidence="3">Uncharacterized protein</fullName>
    </submittedName>
</protein>
<sequence>MVNPQPETNDLFSIPRVAVPVAMPQDEYVRLLPYNPVNKVEGQSLGGFQSSPVRKLQTYFRMSQRSAMAGGLVAAACLAVAFVVLLCARNALFPRLHKSPGKRVLADSDLEEEWAGGCSDEMDEGGDEDEAREEGEKQAEGATEEGGEAKALQALALLKELMTLGLQTTACLKTGDRAVLLALLLTISSQELIMYSVHSTDRVEQERQKTLNFIMERGGKALLQLKINYRIYRTLRRGGEMLKLLEQFRTPRRKSSPKELAEEAHISAYRLSHCVKALKQLRPWTRNSTPLPNAVTERFLKVLSYARHAGKSRIRGNTFVCNWVDTVQTQLDFFGILEQPSKRRYMDLPPFREDMRIRMPRFNKRANALALAVEEALKSHPASTSGSMQQGTGSQQQSADELPLSESVLRAEAPVFTPRAGPQAQMTQHASLAAFNPTETWWAASSPPGYAFLWQAAGTPTAQSHSSVGHLPMPSQQQTGYYVTVLPTASPAPASSNIHPQYAPVAPQSLLAPSFPALQPPGPGNGQPFQFPIPVQSATAEIPSVIVTPPGGVAQGSPQIPPQQSVVPVPGGLPAQSNLNFYPSLGTGSVHPPGHQIVGAFQPAQAQPGQIALQQQGVPGWQAIPVSHLLHPPGGSSAAVPVVMLSTPISTGSQEALQLPVVAPPTLVGAAQMVADAGGDSGWEAGGDSGWEAEGDSGQEPGGDSGREAGGDSGQEPGGSGSRQ</sequence>
<evidence type="ECO:0000313" key="4">
    <source>
        <dbReference type="Proteomes" id="UP000030750"/>
    </source>
</evidence>
<gene>
    <name evidence="3" type="ORF">EBH_0004950</name>
</gene>
<reference evidence="3" key="1">
    <citation type="submission" date="2013-10" db="EMBL/GenBank/DDBJ databases">
        <title>Genomic analysis of the causative agents of coccidiosis in chickens.</title>
        <authorList>
            <person name="Reid A.J."/>
            <person name="Blake D."/>
            <person name="Billington K."/>
            <person name="Browne H."/>
            <person name="Dunn M."/>
            <person name="Hung S."/>
            <person name="Kawahara F."/>
            <person name="Miranda-Saavedra D."/>
            <person name="Mourier T."/>
            <person name="Nagra H."/>
            <person name="Otto T.D."/>
            <person name="Rawlings N."/>
            <person name="Sanchez A."/>
            <person name="Sanders M."/>
            <person name="Subramaniam C."/>
            <person name="Tay Y."/>
            <person name="Dear P."/>
            <person name="Doerig C."/>
            <person name="Gruber A."/>
            <person name="Parkinson J."/>
            <person name="Shirley M."/>
            <person name="Wan K.L."/>
            <person name="Berriman M."/>
            <person name="Tomley F."/>
            <person name="Pain A."/>
        </authorList>
    </citation>
    <scope>NUCLEOTIDE SEQUENCE [LARGE SCALE GENOMIC DNA]</scope>
    <source>
        <strain evidence="3">Houghton</strain>
    </source>
</reference>
<accession>U6LYA1</accession>
<dbReference type="Proteomes" id="UP000030750">
    <property type="component" value="Unassembled WGS sequence"/>
</dbReference>
<feature type="region of interest" description="Disordered" evidence="1">
    <location>
        <begin position="380"/>
        <end position="403"/>
    </location>
</feature>
<keyword evidence="2" id="KW-0472">Membrane</keyword>
<dbReference type="EMBL" id="HG713193">
    <property type="protein sequence ID" value="CDJ52785.1"/>
    <property type="molecule type" value="Genomic_DNA"/>
</dbReference>
<feature type="region of interest" description="Disordered" evidence="1">
    <location>
        <begin position="116"/>
        <end position="146"/>
    </location>
</feature>
<name>U6LYA1_9EIME</name>
<reference evidence="3" key="2">
    <citation type="submission" date="2013-10" db="EMBL/GenBank/DDBJ databases">
        <authorList>
            <person name="Aslett M."/>
        </authorList>
    </citation>
    <scope>NUCLEOTIDE SEQUENCE [LARGE SCALE GENOMIC DNA]</scope>
    <source>
        <strain evidence="3">Houghton</strain>
    </source>
</reference>
<evidence type="ECO:0000313" key="3">
    <source>
        <dbReference type="EMBL" id="CDJ52785.1"/>
    </source>
</evidence>
<keyword evidence="4" id="KW-1185">Reference proteome</keyword>
<feature type="compositionally biased region" description="Acidic residues" evidence="1">
    <location>
        <begin position="116"/>
        <end position="133"/>
    </location>
</feature>
<keyword evidence="2" id="KW-0812">Transmembrane</keyword>
<keyword evidence="2" id="KW-1133">Transmembrane helix</keyword>
<evidence type="ECO:0000256" key="2">
    <source>
        <dbReference type="SAM" id="Phobius"/>
    </source>
</evidence>
<evidence type="ECO:0000256" key="1">
    <source>
        <dbReference type="SAM" id="MobiDB-lite"/>
    </source>
</evidence>
<dbReference type="AlphaFoldDB" id="U6LYA1"/>
<dbReference type="VEuPathDB" id="ToxoDB:EBH_0004950"/>
<feature type="compositionally biased region" description="Gly residues" evidence="1">
    <location>
        <begin position="679"/>
        <end position="689"/>
    </location>
</feature>